<evidence type="ECO:0000313" key="1">
    <source>
        <dbReference type="EMBL" id="CAH3141487.1"/>
    </source>
</evidence>
<dbReference type="EMBL" id="CALNXJ010000035">
    <property type="protein sequence ID" value="CAH3141487.1"/>
    <property type="molecule type" value="Genomic_DNA"/>
</dbReference>
<reference evidence="1 2" key="1">
    <citation type="submission" date="2022-05" db="EMBL/GenBank/DDBJ databases">
        <authorList>
            <consortium name="Genoscope - CEA"/>
            <person name="William W."/>
        </authorList>
    </citation>
    <scope>NUCLEOTIDE SEQUENCE [LARGE SCALE GENOMIC DNA]</scope>
</reference>
<evidence type="ECO:0000313" key="2">
    <source>
        <dbReference type="Proteomes" id="UP001159428"/>
    </source>
</evidence>
<dbReference type="Proteomes" id="UP001159428">
    <property type="component" value="Unassembled WGS sequence"/>
</dbReference>
<keyword evidence="2" id="KW-1185">Reference proteome</keyword>
<comment type="caution">
    <text evidence="1">The sequence shown here is derived from an EMBL/GenBank/DDBJ whole genome shotgun (WGS) entry which is preliminary data.</text>
</comment>
<accession>A0AAU9X9W5</accession>
<organism evidence="1 2">
    <name type="scientific">Pocillopora meandrina</name>
    <dbReference type="NCBI Taxonomy" id="46732"/>
    <lineage>
        <taxon>Eukaryota</taxon>
        <taxon>Metazoa</taxon>
        <taxon>Cnidaria</taxon>
        <taxon>Anthozoa</taxon>
        <taxon>Hexacorallia</taxon>
        <taxon>Scleractinia</taxon>
        <taxon>Astrocoeniina</taxon>
        <taxon>Pocilloporidae</taxon>
        <taxon>Pocillopora</taxon>
    </lineage>
</organism>
<name>A0AAU9X9W5_9CNID</name>
<sequence>MIDNQLSWHAQLDRAKTSFSEIVAKGLRRMSYLPKSVLEEINFKTIIPSVTYGILVWGNYSQPLLNSLDYTHACACHIVNNFPCLLESSLCLSQYN</sequence>
<gene>
    <name evidence="1" type="ORF">PMEA_00019746</name>
</gene>
<protein>
    <submittedName>
        <fullName evidence="1">Uncharacterized protein</fullName>
    </submittedName>
</protein>
<proteinExistence type="predicted"/>
<dbReference type="AlphaFoldDB" id="A0AAU9X9W5"/>